<name>A0ABQ4XIM5_9ASTR</name>
<proteinExistence type="predicted"/>
<gene>
    <name evidence="1" type="ORF">Tco_0679690</name>
</gene>
<reference evidence="1" key="2">
    <citation type="submission" date="2022-01" db="EMBL/GenBank/DDBJ databases">
        <authorList>
            <person name="Yamashiro T."/>
            <person name="Shiraishi A."/>
            <person name="Satake H."/>
            <person name="Nakayama K."/>
        </authorList>
    </citation>
    <scope>NUCLEOTIDE SEQUENCE</scope>
</reference>
<dbReference type="Proteomes" id="UP001151760">
    <property type="component" value="Unassembled WGS sequence"/>
</dbReference>
<evidence type="ECO:0000313" key="2">
    <source>
        <dbReference type="Proteomes" id="UP001151760"/>
    </source>
</evidence>
<accession>A0ABQ4XIM5</accession>
<protein>
    <submittedName>
        <fullName evidence="1">Uncharacterized protein</fullName>
    </submittedName>
</protein>
<reference evidence="1" key="1">
    <citation type="journal article" date="2022" name="Int. J. Mol. Sci.">
        <title>Draft Genome of Tanacetum Coccineum: Genomic Comparison of Closely Related Tanacetum-Family Plants.</title>
        <authorList>
            <person name="Yamashiro T."/>
            <person name="Shiraishi A."/>
            <person name="Nakayama K."/>
            <person name="Satake H."/>
        </authorList>
    </citation>
    <scope>NUCLEOTIDE SEQUENCE</scope>
</reference>
<sequence length="140" mass="16017">MVPFVSFLKKWRSRSKFAFTGIQNEIADTSKERAAIYGSAHVRNQGRSRRVIRRRAVEPSLSCFKKGNKASRDDCYEEQNEPLYYTSIDTTSVKRTPEHKSKSEGLSWFLLLALLLFGNRCERSAQQNHPLKESCGLANS</sequence>
<keyword evidence="2" id="KW-1185">Reference proteome</keyword>
<organism evidence="1 2">
    <name type="scientific">Tanacetum coccineum</name>
    <dbReference type="NCBI Taxonomy" id="301880"/>
    <lineage>
        <taxon>Eukaryota</taxon>
        <taxon>Viridiplantae</taxon>
        <taxon>Streptophyta</taxon>
        <taxon>Embryophyta</taxon>
        <taxon>Tracheophyta</taxon>
        <taxon>Spermatophyta</taxon>
        <taxon>Magnoliopsida</taxon>
        <taxon>eudicotyledons</taxon>
        <taxon>Gunneridae</taxon>
        <taxon>Pentapetalae</taxon>
        <taxon>asterids</taxon>
        <taxon>campanulids</taxon>
        <taxon>Asterales</taxon>
        <taxon>Asteraceae</taxon>
        <taxon>Asteroideae</taxon>
        <taxon>Anthemideae</taxon>
        <taxon>Anthemidinae</taxon>
        <taxon>Tanacetum</taxon>
    </lineage>
</organism>
<comment type="caution">
    <text evidence="1">The sequence shown here is derived from an EMBL/GenBank/DDBJ whole genome shotgun (WGS) entry which is preliminary data.</text>
</comment>
<evidence type="ECO:0000313" key="1">
    <source>
        <dbReference type="EMBL" id="GJS65126.1"/>
    </source>
</evidence>
<dbReference type="EMBL" id="BQNB010009554">
    <property type="protein sequence ID" value="GJS65126.1"/>
    <property type="molecule type" value="Genomic_DNA"/>
</dbReference>